<dbReference type="InterPro" id="IPR002464">
    <property type="entry name" value="DNA/RNA_helicase_DEAH_CS"/>
</dbReference>
<keyword evidence="5" id="KW-1185">Reference proteome</keyword>
<dbReference type="EMBL" id="CAXAMM010011112">
    <property type="protein sequence ID" value="CAK9025122.1"/>
    <property type="molecule type" value="Genomic_DNA"/>
</dbReference>
<reference evidence="4 5" key="1">
    <citation type="submission" date="2024-02" db="EMBL/GenBank/DDBJ databases">
        <authorList>
            <person name="Chen Y."/>
            <person name="Shah S."/>
            <person name="Dougan E. K."/>
            <person name="Thang M."/>
            <person name="Chan C."/>
        </authorList>
    </citation>
    <scope>NUCLEOTIDE SEQUENCE [LARGE SCALE GENOMIC DNA]</scope>
</reference>
<dbReference type="InterPro" id="IPR014001">
    <property type="entry name" value="Helicase_ATP-bd"/>
</dbReference>
<dbReference type="InterPro" id="IPR000330">
    <property type="entry name" value="SNF2_N"/>
</dbReference>
<dbReference type="InterPro" id="IPR038718">
    <property type="entry name" value="SNF2-like_sf"/>
</dbReference>
<gene>
    <name evidence="4" type="ORF">SCF082_LOCUS16940</name>
    <name evidence="3" type="ORF">SCF082_LOCUS48</name>
</gene>
<evidence type="ECO:0000259" key="2">
    <source>
        <dbReference type="PROSITE" id="PS51192"/>
    </source>
</evidence>
<dbReference type="PROSITE" id="PS00690">
    <property type="entry name" value="DEAH_ATP_HELICASE"/>
    <property type="match status" value="1"/>
</dbReference>
<proteinExistence type="predicted"/>
<dbReference type="PANTHER" id="PTHR10799">
    <property type="entry name" value="SNF2/RAD54 HELICASE FAMILY"/>
    <property type="match status" value="1"/>
</dbReference>
<dbReference type="Pfam" id="PF00176">
    <property type="entry name" value="SNF2-rel_dom"/>
    <property type="match status" value="1"/>
</dbReference>
<dbReference type="EMBL" id="CAXAMM010000001">
    <property type="protein sequence ID" value="CAK8985181.1"/>
    <property type="molecule type" value="Genomic_DNA"/>
</dbReference>
<evidence type="ECO:0000313" key="4">
    <source>
        <dbReference type="EMBL" id="CAK9025122.1"/>
    </source>
</evidence>
<organism evidence="4 5">
    <name type="scientific">Durusdinium trenchii</name>
    <dbReference type="NCBI Taxonomy" id="1381693"/>
    <lineage>
        <taxon>Eukaryota</taxon>
        <taxon>Sar</taxon>
        <taxon>Alveolata</taxon>
        <taxon>Dinophyceae</taxon>
        <taxon>Suessiales</taxon>
        <taxon>Symbiodiniaceae</taxon>
        <taxon>Durusdinium</taxon>
    </lineage>
</organism>
<evidence type="ECO:0000313" key="3">
    <source>
        <dbReference type="EMBL" id="CAK8985181.1"/>
    </source>
</evidence>
<dbReference type="PROSITE" id="PS51192">
    <property type="entry name" value="HELICASE_ATP_BIND_1"/>
    <property type="match status" value="1"/>
</dbReference>
<feature type="domain" description="Helicase ATP-binding" evidence="2">
    <location>
        <begin position="1"/>
        <end position="89"/>
    </location>
</feature>
<comment type="caution">
    <text evidence="4">The sequence shown here is derived from an EMBL/GenBank/DDBJ whole genome shotgun (WGS) entry which is preliminary data.</text>
</comment>
<evidence type="ECO:0000256" key="1">
    <source>
        <dbReference type="ARBA" id="ARBA00022801"/>
    </source>
</evidence>
<dbReference type="Gene3D" id="3.40.50.10810">
    <property type="entry name" value="Tandem AAA-ATPase domain"/>
    <property type="match status" value="1"/>
</dbReference>
<dbReference type="Proteomes" id="UP001642464">
    <property type="component" value="Unassembled WGS sequence"/>
</dbReference>
<dbReference type="SUPFAM" id="SSF52540">
    <property type="entry name" value="P-loop containing nucleoside triphosphate hydrolases"/>
    <property type="match status" value="1"/>
</dbReference>
<dbReference type="InterPro" id="IPR027417">
    <property type="entry name" value="P-loop_NTPase"/>
</dbReference>
<evidence type="ECO:0000313" key="5">
    <source>
        <dbReference type="Proteomes" id="UP001642464"/>
    </source>
</evidence>
<name>A0ABP0KEA7_9DINO</name>
<accession>A0ABP0KEA7</accession>
<sequence>MKDIIITTYETLVSTEACGRYIIILDDFFQRHLWSVLVLDEAHRIKNRNSKVREVMDTVPCAARFLLTGTPLQNNLGELFALLKFLWPDIMAKESEAQDPNRWFVRS</sequence>
<protein>
    <recommendedName>
        <fullName evidence="2">Helicase ATP-binding domain-containing protein</fullName>
    </recommendedName>
</protein>
<keyword evidence="1" id="KW-0378">Hydrolase</keyword>